<sequence>MEADFQKLKLRSSDLSTVHEFDERSTLTKENVKLLEKQKILQKYMDDKGSSGGNFEEDRFYEEDYGKDFDDDGDGHGDNGFDFDAQIRKQIVSQGQKKLEATQQEKEQHQSRRPKSVLKSSMATPIGSHMYTLVEKPSVEQGSASSFSSRTPSSVQSQYSETDTENSDYAADYDDFEEVGKTLNLQEKFRRKQQEAKQHAEEERLLRRTQHTNSRNKLPRSDSRLTQHYDVDDITEDADFEDLNYIDPAKIYRFKANPSPSSHDCLDRKKSLPVMRVVTSVGGSPKKVKKYLSSMDMNSKLDNYPKQSYPVFDHQGDNNYEDDLDDLENLDDFDLTITLSDYKKLKRRSKKIDFSQYVETPPQHQYKQHRQFRDSRYHPQQHSSSGDFAGKNVLFSSPVDSKTARLTKEGKIKLIRSLGKPMVRKVMPAHIYGEIVYDPQLKKWCGNEEDLARFEMLNYSKPQLITKKQSMPQIIGNMFYDDKKLRWVSVTGNYEDDPFGEDFDTIMNMGEEPERAKPSLSKSNIARGVSGKLVPSESAMSLAEHLKKGDNYFKVTPEMYKIWKTEEGRWVRKVGNWFPCDEDQHKFKYELKTFLNQQ</sequence>
<dbReference type="AlphaFoldDB" id="A0A1Q2YE39"/>
<feature type="compositionally biased region" description="Basic and acidic residues" evidence="1">
    <location>
        <begin position="97"/>
        <end position="110"/>
    </location>
</feature>
<proteinExistence type="predicted"/>
<dbReference type="GO" id="GO:0044732">
    <property type="term" value="C:mitotic spindle pole body"/>
    <property type="evidence" value="ECO:0007669"/>
    <property type="project" value="TreeGrafter"/>
</dbReference>
<reference evidence="2 3" key="1">
    <citation type="submission" date="2016-08" db="EMBL/GenBank/DDBJ databases">
        <title>Whole genome shotgun sequence of Pichia membranifaciens KS47-1.</title>
        <authorList>
            <person name="Konishi M."/>
            <person name="Ishida M."/>
            <person name="Arakawa T."/>
            <person name="Kato Y."/>
            <person name="Horiuchi J."/>
        </authorList>
    </citation>
    <scope>NUCLEOTIDE SEQUENCE [LARGE SCALE GENOMIC DNA]</scope>
    <source>
        <strain evidence="2 3">KS47-1</strain>
    </source>
</reference>
<keyword evidence="3" id="KW-1185">Reference proteome</keyword>
<feature type="compositionally biased region" description="Basic and acidic residues" evidence="1">
    <location>
        <begin position="192"/>
        <end position="206"/>
    </location>
</feature>
<dbReference type="EMBL" id="BDGI01000046">
    <property type="protein sequence ID" value="GAV27827.1"/>
    <property type="molecule type" value="Genomic_DNA"/>
</dbReference>
<feature type="compositionally biased region" description="Low complexity" evidence="1">
    <location>
        <begin position="143"/>
        <end position="160"/>
    </location>
</feature>
<dbReference type="GO" id="GO:1990334">
    <property type="term" value="C:Bfa1-Bub2 complex"/>
    <property type="evidence" value="ECO:0007669"/>
    <property type="project" value="InterPro"/>
</dbReference>
<evidence type="ECO:0000313" key="3">
    <source>
        <dbReference type="Proteomes" id="UP000186136"/>
    </source>
</evidence>
<feature type="region of interest" description="Disordered" evidence="1">
    <location>
        <begin position="46"/>
        <end position="171"/>
    </location>
</feature>
<gene>
    <name evidence="2" type="ORF">PMKS-001295</name>
</gene>
<dbReference type="GO" id="GO:0005096">
    <property type="term" value="F:GTPase activator activity"/>
    <property type="evidence" value="ECO:0007669"/>
    <property type="project" value="InterPro"/>
</dbReference>
<organism evidence="2 3">
    <name type="scientific">Pichia membranifaciens</name>
    <dbReference type="NCBI Taxonomy" id="4926"/>
    <lineage>
        <taxon>Eukaryota</taxon>
        <taxon>Fungi</taxon>
        <taxon>Dikarya</taxon>
        <taxon>Ascomycota</taxon>
        <taxon>Saccharomycotina</taxon>
        <taxon>Pichiomycetes</taxon>
        <taxon>Pichiales</taxon>
        <taxon>Pichiaceae</taxon>
        <taxon>Pichia</taxon>
    </lineage>
</organism>
<dbReference type="Proteomes" id="UP000186136">
    <property type="component" value="Unassembled WGS sequence"/>
</dbReference>
<evidence type="ECO:0000256" key="1">
    <source>
        <dbReference type="SAM" id="MobiDB-lite"/>
    </source>
</evidence>
<dbReference type="InterPro" id="IPR034586">
    <property type="entry name" value="Bfa1/Byr4"/>
</dbReference>
<feature type="region of interest" description="Disordered" evidence="1">
    <location>
        <begin position="184"/>
        <end position="224"/>
    </location>
</feature>
<protein>
    <submittedName>
        <fullName evidence="2">Uncharacterized protein</fullName>
    </submittedName>
</protein>
<feature type="compositionally biased region" description="Acidic residues" evidence="1">
    <location>
        <begin position="162"/>
        <end position="171"/>
    </location>
</feature>
<dbReference type="PANTHER" id="PTHR35140">
    <property type="entry name" value="MITOTIC CHECK POINT PROTEIN BFA1"/>
    <property type="match status" value="1"/>
</dbReference>
<comment type="caution">
    <text evidence="2">The sequence shown here is derived from an EMBL/GenBank/DDBJ whole genome shotgun (WGS) entry which is preliminary data.</text>
</comment>
<dbReference type="PANTHER" id="PTHR35140:SF1">
    <property type="entry name" value="MITOTIC CHECK POINT PROTEIN BFA1"/>
    <property type="match status" value="1"/>
</dbReference>
<accession>A0A1Q2YE39</accession>
<dbReference type="GO" id="GO:0031578">
    <property type="term" value="P:mitotic spindle orientation checkpoint signaling"/>
    <property type="evidence" value="ECO:0007669"/>
    <property type="project" value="TreeGrafter"/>
</dbReference>
<feature type="compositionally biased region" description="Basic and acidic residues" evidence="1">
    <location>
        <begin position="56"/>
        <end position="79"/>
    </location>
</feature>
<evidence type="ECO:0000313" key="2">
    <source>
        <dbReference type="EMBL" id="GAV27827.1"/>
    </source>
</evidence>
<name>A0A1Q2YE39_9ASCO</name>
<dbReference type="OrthoDB" id="19159at2759"/>